<keyword evidence="6" id="KW-0808">Transferase</keyword>
<comment type="similarity">
    <text evidence="3">Belongs to the HMBS family.</text>
</comment>
<dbReference type="EC" id="2.5.1.61" evidence="4"/>
<evidence type="ECO:0000256" key="10">
    <source>
        <dbReference type="ARBA" id="ARBA00048169"/>
    </source>
</evidence>
<dbReference type="UniPathway" id="UPA00251">
    <property type="reaction ID" value="UER00319"/>
</dbReference>
<comment type="pathway">
    <text evidence="2">Porphyrin-containing compound metabolism; protoporphyrin-IX biosynthesis; coproporphyrinogen-III from 5-aminolevulinate: step 2/4.</text>
</comment>
<protein>
    <recommendedName>
        <fullName evidence="5">Porphobilinogen deaminase</fullName>
        <ecNumber evidence="4">2.5.1.61</ecNumber>
    </recommendedName>
    <alternativeName>
        <fullName evidence="9">Hydroxymethylbilane synthase</fullName>
    </alternativeName>
    <alternativeName>
        <fullName evidence="8">Pre-uroporphyrinogen synthase</fullName>
    </alternativeName>
</protein>
<gene>
    <name evidence="12" type="ORF">EVA94_02830</name>
</gene>
<dbReference type="SUPFAM" id="SSF53850">
    <property type="entry name" value="Periplasmic binding protein-like II"/>
    <property type="match status" value="1"/>
</dbReference>
<dbReference type="GO" id="GO:0004418">
    <property type="term" value="F:hydroxymethylbilane synthase activity"/>
    <property type="evidence" value="ECO:0007669"/>
    <property type="project" value="UniProtKB-EC"/>
</dbReference>
<dbReference type="InterPro" id="IPR000860">
    <property type="entry name" value="HemC"/>
</dbReference>
<dbReference type="Gene3D" id="3.40.190.10">
    <property type="entry name" value="Periplasmic binding protein-like II"/>
    <property type="match status" value="1"/>
</dbReference>
<evidence type="ECO:0000256" key="6">
    <source>
        <dbReference type="ARBA" id="ARBA00022679"/>
    </source>
</evidence>
<feature type="domain" description="Porphobilinogen deaminase N-terminal" evidence="11">
    <location>
        <begin position="3"/>
        <end position="128"/>
    </location>
</feature>
<comment type="function">
    <text evidence="1">Tetrapolymerization of the monopyrrole PBG into the hydroxymethylbilane pre-uroporphyrinogen in several discrete steps.</text>
</comment>
<accession>A0A520MSW0</accession>
<dbReference type="Proteomes" id="UP000315498">
    <property type="component" value="Unassembled WGS sequence"/>
</dbReference>
<evidence type="ECO:0000256" key="9">
    <source>
        <dbReference type="ARBA" id="ARBA00033064"/>
    </source>
</evidence>
<dbReference type="Pfam" id="PF01379">
    <property type="entry name" value="Porphobil_deam"/>
    <property type="match status" value="1"/>
</dbReference>
<evidence type="ECO:0000256" key="3">
    <source>
        <dbReference type="ARBA" id="ARBA00005638"/>
    </source>
</evidence>
<dbReference type="AlphaFoldDB" id="A0A520MSW0"/>
<evidence type="ECO:0000313" key="13">
    <source>
        <dbReference type="Proteomes" id="UP000315498"/>
    </source>
</evidence>
<dbReference type="GO" id="GO:0006782">
    <property type="term" value="P:protoporphyrinogen IX biosynthetic process"/>
    <property type="evidence" value="ECO:0007669"/>
    <property type="project" value="UniProtKB-UniPathway"/>
</dbReference>
<feature type="non-terminal residue" evidence="12">
    <location>
        <position position="128"/>
    </location>
</feature>
<organism evidence="12 13">
    <name type="scientific">SAR86 cluster bacterium</name>
    <dbReference type="NCBI Taxonomy" id="2030880"/>
    <lineage>
        <taxon>Bacteria</taxon>
        <taxon>Pseudomonadati</taxon>
        <taxon>Pseudomonadota</taxon>
        <taxon>Gammaproteobacteria</taxon>
        <taxon>SAR86 cluster</taxon>
    </lineage>
</organism>
<dbReference type="InterPro" id="IPR022417">
    <property type="entry name" value="Porphobilin_deaminase_N"/>
</dbReference>
<evidence type="ECO:0000256" key="4">
    <source>
        <dbReference type="ARBA" id="ARBA00012655"/>
    </source>
</evidence>
<comment type="caution">
    <text evidence="12">The sequence shown here is derived from an EMBL/GenBank/DDBJ whole genome shotgun (WGS) entry which is preliminary data.</text>
</comment>
<keyword evidence="7" id="KW-0627">Porphyrin biosynthesis</keyword>
<dbReference type="GO" id="GO:0005737">
    <property type="term" value="C:cytoplasm"/>
    <property type="evidence" value="ECO:0007669"/>
    <property type="project" value="TreeGrafter"/>
</dbReference>
<dbReference type="EMBL" id="SHBG01000022">
    <property type="protein sequence ID" value="RZO24294.1"/>
    <property type="molecule type" value="Genomic_DNA"/>
</dbReference>
<evidence type="ECO:0000259" key="11">
    <source>
        <dbReference type="Pfam" id="PF01379"/>
    </source>
</evidence>
<dbReference type="PANTHER" id="PTHR11557:SF0">
    <property type="entry name" value="PORPHOBILINOGEN DEAMINASE"/>
    <property type="match status" value="1"/>
</dbReference>
<sequence length="128" mass="14602">MKIKIASRSSKLALKQVEEFIKTFSIEDFDLIEITTQGDKMSAKGNILFDKANFVSDIEKCLLNETVDLAIHSAKDMPAQSTDGLEHIYFIEDLPRKISDLLIFKKDQEAVFNKDMKLGTSSLRRKMQ</sequence>
<dbReference type="PANTHER" id="PTHR11557">
    <property type="entry name" value="PORPHOBILINOGEN DEAMINASE"/>
    <property type="match status" value="1"/>
</dbReference>
<name>A0A520MSW0_9GAMM</name>
<comment type="catalytic activity">
    <reaction evidence="10">
        <text>4 porphobilinogen + H2O = hydroxymethylbilane + 4 NH4(+)</text>
        <dbReference type="Rhea" id="RHEA:13185"/>
        <dbReference type="ChEBI" id="CHEBI:15377"/>
        <dbReference type="ChEBI" id="CHEBI:28938"/>
        <dbReference type="ChEBI" id="CHEBI:57845"/>
        <dbReference type="ChEBI" id="CHEBI:58126"/>
        <dbReference type="EC" id="2.5.1.61"/>
    </reaction>
</comment>
<dbReference type="PRINTS" id="PR00151">
    <property type="entry name" value="PORPHBDMNASE"/>
</dbReference>
<proteinExistence type="inferred from homology"/>
<evidence type="ECO:0000256" key="8">
    <source>
        <dbReference type="ARBA" id="ARBA00030685"/>
    </source>
</evidence>
<evidence type="ECO:0000256" key="2">
    <source>
        <dbReference type="ARBA" id="ARBA00004735"/>
    </source>
</evidence>
<evidence type="ECO:0000256" key="5">
    <source>
        <dbReference type="ARBA" id="ARBA00016519"/>
    </source>
</evidence>
<evidence type="ECO:0000313" key="12">
    <source>
        <dbReference type="EMBL" id="RZO24294.1"/>
    </source>
</evidence>
<evidence type="ECO:0000256" key="7">
    <source>
        <dbReference type="ARBA" id="ARBA00023244"/>
    </source>
</evidence>
<evidence type="ECO:0000256" key="1">
    <source>
        <dbReference type="ARBA" id="ARBA00002869"/>
    </source>
</evidence>
<reference evidence="12 13" key="1">
    <citation type="submission" date="2019-02" db="EMBL/GenBank/DDBJ databases">
        <title>Prokaryotic population dynamics and viral predation in marine succession experiment using metagenomics: the confinement effect.</title>
        <authorList>
            <person name="Haro-Moreno J.M."/>
            <person name="Rodriguez-Valera F."/>
            <person name="Lopez-Perez M."/>
        </authorList>
    </citation>
    <scope>NUCLEOTIDE SEQUENCE [LARGE SCALE GENOMIC DNA]</scope>
    <source>
        <strain evidence="12">MED-G161</strain>
    </source>
</reference>